<reference evidence="2" key="1">
    <citation type="journal article" date="2023" name="DNA Res.">
        <title>Chromosome-level genome assembly of Phrynocephalus forsythii using third-generation DNA sequencing and Hi-C analysis.</title>
        <authorList>
            <person name="Qi Y."/>
            <person name="Zhao W."/>
            <person name="Zhao Y."/>
            <person name="Niu C."/>
            <person name="Cao S."/>
            <person name="Zhang Y."/>
        </authorList>
    </citation>
    <scope>NUCLEOTIDE SEQUENCE</scope>
    <source>
        <tissue evidence="2">Muscle</tissue>
    </source>
</reference>
<feature type="compositionally biased region" description="Polar residues" evidence="1">
    <location>
        <begin position="81"/>
        <end position="94"/>
    </location>
</feature>
<dbReference type="AlphaFoldDB" id="A0A9Q1B6I3"/>
<feature type="compositionally biased region" description="Low complexity" evidence="1">
    <location>
        <begin position="214"/>
        <end position="223"/>
    </location>
</feature>
<proteinExistence type="predicted"/>
<comment type="caution">
    <text evidence="2">The sequence shown here is derived from an EMBL/GenBank/DDBJ whole genome shotgun (WGS) entry which is preliminary data.</text>
</comment>
<feature type="region of interest" description="Disordered" evidence="1">
    <location>
        <begin position="1"/>
        <end position="294"/>
    </location>
</feature>
<gene>
    <name evidence="2" type="ORF">JRQ81_006681</name>
</gene>
<keyword evidence="3" id="KW-1185">Reference proteome</keyword>
<evidence type="ECO:0000313" key="3">
    <source>
        <dbReference type="Proteomes" id="UP001142489"/>
    </source>
</evidence>
<sequence>MEVRQGRRTAAAVTVPRVGSPTGGGPTGPQNGRGSGSSQSGVPNRWRSDGAAERPWQWQFPEWGPQPEKRQYPAGGADEGSQATVATHKQTSAQGGIEAAAATPRLRGLDKSQIDSITGGGEKQPDQGVAATTGMAVKAAGTAPGSCRILHGGGVDNSPQRSTTQQRPPPSRTSSRDAAWRRRRRWSTASERGRRSAAKNNKPPRNRNGESRGSRNGSGISEGLTSLRERAPASRPSGKREGLPASWTQRQQPSAPPTTTPTSGRQAEDGPRSTKMVVGEGGTLIPVREAEERR</sequence>
<protein>
    <submittedName>
        <fullName evidence="2">Uncharacterized protein</fullName>
    </submittedName>
</protein>
<feature type="compositionally biased region" description="Low complexity" evidence="1">
    <location>
        <begin position="158"/>
        <end position="173"/>
    </location>
</feature>
<accession>A0A9Q1B6I3</accession>
<evidence type="ECO:0000313" key="2">
    <source>
        <dbReference type="EMBL" id="KAJ7341757.1"/>
    </source>
</evidence>
<dbReference type="Proteomes" id="UP001142489">
    <property type="component" value="Unassembled WGS sequence"/>
</dbReference>
<dbReference type="EMBL" id="JAPFRF010000002">
    <property type="protein sequence ID" value="KAJ7341757.1"/>
    <property type="molecule type" value="Genomic_DNA"/>
</dbReference>
<name>A0A9Q1B6I3_9SAUR</name>
<feature type="compositionally biased region" description="Basic and acidic residues" evidence="1">
    <location>
        <begin position="227"/>
        <end position="242"/>
    </location>
</feature>
<organism evidence="2 3">
    <name type="scientific">Phrynocephalus forsythii</name>
    <dbReference type="NCBI Taxonomy" id="171643"/>
    <lineage>
        <taxon>Eukaryota</taxon>
        <taxon>Metazoa</taxon>
        <taxon>Chordata</taxon>
        <taxon>Craniata</taxon>
        <taxon>Vertebrata</taxon>
        <taxon>Euteleostomi</taxon>
        <taxon>Lepidosauria</taxon>
        <taxon>Squamata</taxon>
        <taxon>Bifurcata</taxon>
        <taxon>Unidentata</taxon>
        <taxon>Episquamata</taxon>
        <taxon>Toxicofera</taxon>
        <taxon>Iguania</taxon>
        <taxon>Acrodonta</taxon>
        <taxon>Agamidae</taxon>
        <taxon>Agaminae</taxon>
        <taxon>Phrynocephalus</taxon>
    </lineage>
</organism>
<feature type="compositionally biased region" description="Gly residues" evidence="1">
    <location>
        <begin position="21"/>
        <end position="35"/>
    </location>
</feature>
<evidence type="ECO:0000256" key="1">
    <source>
        <dbReference type="SAM" id="MobiDB-lite"/>
    </source>
</evidence>